<feature type="transmembrane region" description="Helical" evidence="1">
    <location>
        <begin position="161"/>
        <end position="178"/>
    </location>
</feature>
<evidence type="ECO:0000256" key="1">
    <source>
        <dbReference type="SAM" id="Phobius"/>
    </source>
</evidence>
<dbReference type="Proteomes" id="UP000228711">
    <property type="component" value="Unassembled WGS sequence"/>
</dbReference>
<feature type="transmembrane region" description="Helical" evidence="1">
    <location>
        <begin position="37"/>
        <end position="55"/>
    </location>
</feature>
<feature type="transmembrane region" description="Helical" evidence="1">
    <location>
        <begin position="213"/>
        <end position="232"/>
    </location>
</feature>
<gene>
    <name evidence="2" type="ORF">COT25_03910</name>
</gene>
<evidence type="ECO:0000313" key="2">
    <source>
        <dbReference type="EMBL" id="PIS41286.1"/>
    </source>
</evidence>
<organism evidence="2 3">
    <name type="scientific">Candidatus Kerfeldbacteria bacterium CG08_land_8_20_14_0_20_42_7</name>
    <dbReference type="NCBI Taxonomy" id="2014245"/>
    <lineage>
        <taxon>Bacteria</taxon>
        <taxon>Candidatus Kerfeldiibacteriota</taxon>
    </lineage>
</organism>
<comment type="caution">
    <text evidence="2">The sequence shown here is derived from an EMBL/GenBank/DDBJ whole genome shotgun (WGS) entry which is preliminary data.</text>
</comment>
<keyword evidence="1" id="KW-0472">Membrane</keyword>
<sequence length="250" mass="28600">MFGFKKKEERKARELLVVDLLLFAVFLSSMLLFWDHATIVVSTGIIVTAAGFLFFHTKEDIIFFLLGAFLGSLSDAIMIHFDAWQYARPVLFGLALWAPFFWGFCFLFGRRLRDAILNLSYARIHYHHHVKIKNELSSLAPDGTLYLISLLFAIAFWQTTLFLFLFYVILLTIVVSVYHEPEDVLFIFIAMGVGIFVELSAVSAGAWSHANTVFFGIPLWLVPLYGIFGLIVQRTAITINRLTKTKRNLF</sequence>
<feature type="transmembrane region" description="Helical" evidence="1">
    <location>
        <begin position="62"/>
        <end position="84"/>
    </location>
</feature>
<keyword evidence="1" id="KW-1133">Transmembrane helix</keyword>
<keyword evidence="1" id="KW-0812">Transmembrane</keyword>
<feature type="transmembrane region" description="Helical" evidence="1">
    <location>
        <begin position="136"/>
        <end position="155"/>
    </location>
</feature>
<name>A0A2H0YS75_9BACT</name>
<feature type="transmembrane region" description="Helical" evidence="1">
    <location>
        <begin position="185"/>
        <end position="207"/>
    </location>
</feature>
<accession>A0A2H0YS75</accession>
<reference evidence="3" key="1">
    <citation type="submission" date="2017-09" db="EMBL/GenBank/DDBJ databases">
        <title>Depth-based differentiation of microbial function through sediment-hosted aquifers and enrichment of novel symbionts in the deep terrestrial subsurface.</title>
        <authorList>
            <person name="Probst A.J."/>
            <person name="Ladd B."/>
            <person name="Jarett J.K."/>
            <person name="Geller-Mcgrath D.E."/>
            <person name="Sieber C.M.K."/>
            <person name="Emerson J.B."/>
            <person name="Anantharaman K."/>
            <person name="Thomas B.C."/>
            <person name="Malmstrom R."/>
            <person name="Stieglmeier M."/>
            <person name="Klingl A."/>
            <person name="Woyke T."/>
            <person name="Ryan C.M."/>
            <person name="Banfield J.F."/>
        </authorList>
    </citation>
    <scope>NUCLEOTIDE SEQUENCE [LARGE SCALE GENOMIC DNA]</scope>
</reference>
<feature type="transmembrane region" description="Helical" evidence="1">
    <location>
        <begin position="90"/>
        <end position="109"/>
    </location>
</feature>
<feature type="transmembrane region" description="Helical" evidence="1">
    <location>
        <begin position="12"/>
        <end position="31"/>
    </location>
</feature>
<dbReference type="EMBL" id="PEXV01000129">
    <property type="protein sequence ID" value="PIS41286.1"/>
    <property type="molecule type" value="Genomic_DNA"/>
</dbReference>
<evidence type="ECO:0000313" key="3">
    <source>
        <dbReference type="Proteomes" id="UP000228711"/>
    </source>
</evidence>
<proteinExistence type="predicted"/>
<protein>
    <submittedName>
        <fullName evidence="2">Uncharacterized protein</fullName>
    </submittedName>
</protein>
<dbReference type="AlphaFoldDB" id="A0A2H0YS75"/>